<feature type="transmembrane region" description="Helical" evidence="17">
    <location>
        <begin position="190"/>
        <end position="208"/>
    </location>
</feature>
<accession>A0A1I3U6H9</accession>
<comment type="subcellular location">
    <subcellularLocation>
        <location evidence="1">Cell membrane</location>
        <topology evidence="1">Multi-pass membrane protein</topology>
    </subcellularLocation>
</comment>
<evidence type="ECO:0000256" key="12">
    <source>
        <dbReference type="ARBA" id="ARBA00022989"/>
    </source>
</evidence>
<dbReference type="InterPro" id="IPR023298">
    <property type="entry name" value="ATPase_P-typ_TM_dom_sf"/>
</dbReference>
<dbReference type="AlphaFoldDB" id="A0A1I3U6H9"/>
<feature type="transmembrane region" description="Helical" evidence="17">
    <location>
        <begin position="751"/>
        <end position="771"/>
    </location>
</feature>
<keyword evidence="12 17" id="KW-1133">Transmembrane helix</keyword>
<keyword evidence="3" id="KW-0813">Transport</keyword>
<dbReference type="Gene3D" id="3.40.1110.10">
    <property type="entry name" value="Calcium-transporting ATPase, cytoplasmic domain N"/>
    <property type="match status" value="1"/>
</dbReference>
<dbReference type="GO" id="GO:0046872">
    <property type="term" value="F:metal ion binding"/>
    <property type="evidence" value="ECO:0007669"/>
    <property type="project" value="UniProtKB-KW"/>
</dbReference>
<dbReference type="GO" id="GO:0016887">
    <property type="term" value="F:ATP hydrolysis activity"/>
    <property type="evidence" value="ECO:0007669"/>
    <property type="project" value="InterPro"/>
</dbReference>
<dbReference type="NCBIfam" id="TIGR01494">
    <property type="entry name" value="ATPase_P-type"/>
    <property type="match status" value="1"/>
</dbReference>
<evidence type="ECO:0000256" key="13">
    <source>
        <dbReference type="ARBA" id="ARBA00023065"/>
    </source>
</evidence>
<gene>
    <name evidence="19" type="ORF">SAMN05421852_12247</name>
</gene>
<keyword evidence="4 17" id="KW-1003">Cell membrane</keyword>
<feature type="transmembrane region" description="Helical" evidence="17">
    <location>
        <begin position="266"/>
        <end position="283"/>
    </location>
</feature>
<dbReference type="InterPro" id="IPR018303">
    <property type="entry name" value="ATPase_P-typ_P_site"/>
</dbReference>
<dbReference type="EC" id="7.2.2.21" evidence="15"/>
<dbReference type="InterPro" id="IPR006121">
    <property type="entry name" value="HMA_dom"/>
</dbReference>
<dbReference type="Gene3D" id="3.40.50.1000">
    <property type="entry name" value="HAD superfamily/HAD-like"/>
    <property type="match status" value="1"/>
</dbReference>
<evidence type="ECO:0000256" key="7">
    <source>
        <dbReference type="ARBA" id="ARBA00022692"/>
    </source>
</evidence>
<dbReference type="InterPro" id="IPR051014">
    <property type="entry name" value="Cation_Transport_ATPase_IB"/>
</dbReference>
<comment type="similarity">
    <text evidence="2 17">Belongs to the cation transport ATPase (P-type) (TC 3.A.3) family. Type IB subfamily.</text>
</comment>
<proteinExistence type="inferred from homology"/>
<keyword evidence="14 17" id="KW-0472">Membrane</keyword>
<keyword evidence="7 17" id="KW-0812">Transmembrane</keyword>
<dbReference type="RefSeq" id="WP_093231425.1">
    <property type="nucleotide sequence ID" value="NZ_FORR01000022.1"/>
</dbReference>
<dbReference type="InterPro" id="IPR001757">
    <property type="entry name" value="P_typ_ATPase"/>
</dbReference>
<keyword evidence="6" id="KW-0597">Phosphoprotein</keyword>
<dbReference type="FunFam" id="2.70.150.10:FF:000002">
    <property type="entry name" value="Copper-transporting ATPase 1, putative"/>
    <property type="match status" value="1"/>
</dbReference>
<dbReference type="InterPro" id="IPR027256">
    <property type="entry name" value="P-typ_ATPase_IB"/>
</dbReference>
<dbReference type="PROSITE" id="PS50846">
    <property type="entry name" value="HMA_2"/>
    <property type="match status" value="2"/>
</dbReference>
<sequence>MAQINHQTDTCCHGPYSENKPSCQHSSIGHAHVSALKTTIIQVDGMDCPSCAQTIEKNIRNLPGVEQVQVHYSTGKMKLVGEKIDLQQVLDQLNHLGYTGHIVDSKQQTQVFHVEGMDCTSCAKSIEKHFASLSWVDSVEVHFASSKMRISHQKTAEAVLNEIKRIGYRAALSTEIKPTSSALSTLKNNWPLWVAGISLVLGLSVNAIGLNDYFSIFFYALSIVIGGYKPAKSAFYALKNRSLDMNVLMVAATIGATWIGEWLEGATVVWLFALGNWLQVRTLEKTRHSIRELMDLAPSEAWVKTGQGLKRLPVETVQVGQIIVVKPGEKIPLDGIIVTGSTSVNQAPITGESMPADKHPGNEVYAGSINETGSIEVKVTHQADDTTLAKIIHLVEEAQEKQAPTQNFVDRFAQIYTPIVFSLAMLVILLPPLFGLGEHDEWLYRGLELLVIACPCALVISTPVAIVSAIGNAAKKGVLIKGGAFLELAGQLQAIAFDKTGTLTQGNPRVIEVQAINKSEEWLLAIAQTIEEHSRHPIARAILQEAQERNISMLEGSDHKTIVGHGAQATIDGTVYFAGNQQLFEELHVSLDPVRDSIQKYQKMGHTLVLIGTEKEILGLIAIADPIRPTSKQTIYQLKQSGIQSVMMLTGDQEETARKVAREVGVDEHQAQLLPEHKVEAIKQLQQRGWKVGMVGDGMNDAPALATADLGIAMGGIGTDTAMETAGIVLMADHLEQLPFTIRLSRKALKIIKQNITFSIMVKLVALLLIFPDWLTLWIAVLSDTGAALLVILNSMRLLRFKESSK</sequence>
<dbReference type="EMBL" id="FORR01000022">
    <property type="protein sequence ID" value="SFJ79178.1"/>
    <property type="molecule type" value="Genomic_DNA"/>
</dbReference>
<evidence type="ECO:0000256" key="15">
    <source>
        <dbReference type="ARBA" id="ARBA00039103"/>
    </source>
</evidence>
<dbReference type="SFLD" id="SFLDG00002">
    <property type="entry name" value="C1.7:_P-type_atpase_like"/>
    <property type="match status" value="1"/>
</dbReference>
<dbReference type="STRING" id="46223.SAMN05421852_12247"/>
<dbReference type="Gene3D" id="2.70.150.10">
    <property type="entry name" value="Calcium-transporting ATPase, cytoplasmic transduction domain A"/>
    <property type="match status" value="1"/>
</dbReference>
<evidence type="ECO:0000313" key="20">
    <source>
        <dbReference type="Proteomes" id="UP000199545"/>
    </source>
</evidence>
<keyword evidence="10 17" id="KW-0067">ATP-binding</keyword>
<dbReference type="Pfam" id="PF00403">
    <property type="entry name" value="HMA"/>
    <property type="match status" value="2"/>
</dbReference>
<dbReference type="PROSITE" id="PS01047">
    <property type="entry name" value="HMA_1"/>
    <property type="match status" value="1"/>
</dbReference>
<keyword evidence="9 17" id="KW-0547">Nucleotide-binding</keyword>
<dbReference type="GO" id="GO:0005524">
    <property type="term" value="F:ATP binding"/>
    <property type="evidence" value="ECO:0007669"/>
    <property type="project" value="UniProtKB-UniRule"/>
</dbReference>
<dbReference type="PRINTS" id="PR00941">
    <property type="entry name" value="CDATPASE"/>
</dbReference>
<name>A0A1I3U6H9_9BACL</name>
<evidence type="ECO:0000256" key="5">
    <source>
        <dbReference type="ARBA" id="ARBA00022539"/>
    </source>
</evidence>
<dbReference type="SUPFAM" id="SSF55008">
    <property type="entry name" value="HMA, heavy metal-associated domain"/>
    <property type="match status" value="2"/>
</dbReference>
<dbReference type="PRINTS" id="PR00119">
    <property type="entry name" value="CATATPASE"/>
</dbReference>
<comment type="catalytic activity">
    <reaction evidence="16">
        <text>Cd(2+)(in) + ATP + H2O = Cd(2+)(out) + ADP + phosphate + H(+)</text>
        <dbReference type="Rhea" id="RHEA:12132"/>
        <dbReference type="ChEBI" id="CHEBI:15377"/>
        <dbReference type="ChEBI" id="CHEBI:15378"/>
        <dbReference type="ChEBI" id="CHEBI:30616"/>
        <dbReference type="ChEBI" id="CHEBI:43474"/>
        <dbReference type="ChEBI" id="CHEBI:48775"/>
        <dbReference type="ChEBI" id="CHEBI:456216"/>
        <dbReference type="EC" id="7.2.2.21"/>
    </reaction>
</comment>
<dbReference type="InterPro" id="IPR023299">
    <property type="entry name" value="ATPase_P-typ_cyto_dom_N"/>
</dbReference>
<keyword evidence="5" id="KW-0104">Cadmium</keyword>
<keyword evidence="11" id="KW-1278">Translocase</keyword>
<dbReference type="PANTHER" id="PTHR48085">
    <property type="entry name" value="CADMIUM/ZINC-TRANSPORTING ATPASE HMA2-RELATED"/>
    <property type="match status" value="1"/>
</dbReference>
<dbReference type="NCBIfam" id="TIGR01511">
    <property type="entry name" value="ATPase-IB1_Cu"/>
    <property type="match status" value="1"/>
</dbReference>
<dbReference type="PROSITE" id="PS00154">
    <property type="entry name" value="ATPASE_E1_E2"/>
    <property type="match status" value="1"/>
</dbReference>
<keyword evidence="20" id="KW-1185">Reference proteome</keyword>
<dbReference type="InterPro" id="IPR017969">
    <property type="entry name" value="Heavy-metal-associated_CS"/>
</dbReference>
<feature type="domain" description="HMA" evidence="18">
    <location>
        <begin position="37"/>
        <end position="101"/>
    </location>
</feature>
<dbReference type="CDD" id="cd00371">
    <property type="entry name" value="HMA"/>
    <property type="match status" value="2"/>
</dbReference>
<dbReference type="Gene3D" id="3.30.70.100">
    <property type="match status" value="2"/>
</dbReference>
<evidence type="ECO:0000256" key="4">
    <source>
        <dbReference type="ARBA" id="ARBA00022475"/>
    </source>
</evidence>
<dbReference type="InterPro" id="IPR023214">
    <property type="entry name" value="HAD_sf"/>
</dbReference>
<keyword evidence="13" id="KW-0406">Ion transport</keyword>
<dbReference type="SUPFAM" id="SSF81665">
    <property type="entry name" value="Calcium ATPase, transmembrane domain M"/>
    <property type="match status" value="1"/>
</dbReference>
<reference evidence="19 20" key="1">
    <citation type="submission" date="2016-10" db="EMBL/GenBank/DDBJ databases">
        <authorList>
            <person name="de Groot N.N."/>
        </authorList>
    </citation>
    <scope>NUCLEOTIDE SEQUENCE [LARGE SCALE GENOMIC DNA]</scope>
    <source>
        <strain evidence="19 20">DSM 44778</strain>
    </source>
</reference>
<dbReference type="InterPro" id="IPR059000">
    <property type="entry name" value="ATPase_P-type_domA"/>
</dbReference>
<dbReference type="OrthoDB" id="9813266at2"/>
<dbReference type="InterPro" id="IPR044492">
    <property type="entry name" value="P_typ_ATPase_HD_dom"/>
</dbReference>
<evidence type="ECO:0000256" key="10">
    <source>
        <dbReference type="ARBA" id="ARBA00022840"/>
    </source>
</evidence>
<organism evidence="19 20">
    <name type="scientific">Thermoflavimicrobium dichotomicum</name>
    <dbReference type="NCBI Taxonomy" id="46223"/>
    <lineage>
        <taxon>Bacteria</taxon>
        <taxon>Bacillati</taxon>
        <taxon>Bacillota</taxon>
        <taxon>Bacilli</taxon>
        <taxon>Bacillales</taxon>
        <taxon>Thermoactinomycetaceae</taxon>
        <taxon>Thermoflavimicrobium</taxon>
    </lineage>
</organism>
<feature type="transmembrane region" description="Helical" evidence="17">
    <location>
        <begin position="777"/>
        <end position="796"/>
    </location>
</feature>
<dbReference type="InterPro" id="IPR036412">
    <property type="entry name" value="HAD-like_sf"/>
</dbReference>
<keyword evidence="8 17" id="KW-0479">Metal-binding</keyword>
<feature type="transmembrane region" description="Helical" evidence="17">
    <location>
        <begin position="449"/>
        <end position="471"/>
    </location>
</feature>
<evidence type="ECO:0000256" key="6">
    <source>
        <dbReference type="ARBA" id="ARBA00022553"/>
    </source>
</evidence>
<dbReference type="Pfam" id="PF00122">
    <property type="entry name" value="E1-E2_ATPase"/>
    <property type="match status" value="1"/>
</dbReference>
<evidence type="ECO:0000313" key="19">
    <source>
        <dbReference type="EMBL" id="SFJ79178.1"/>
    </source>
</evidence>
<dbReference type="NCBIfam" id="TIGR01512">
    <property type="entry name" value="ATPase-IB2_Cd"/>
    <property type="match status" value="1"/>
</dbReference>
<evidence type="ECO:0000256" key="3">
    <source>
        <dbReference type="ARBA" id="ARBA00022448"/>
    </source>
</evidence>
<feature type="domain" description="HMA" evidence="18">
    <location>
        <begin position="108"/>
        <end position="171"/>
    </location>
</feature>
<dbReference type="SUPFAM" id="SSF81653">
    <property type="entry name" value="Calcium ATPase, transduction domain A"/>
    <property type="match status" value="1"/>
</dbReference>
<dbReference type="Pfam" id="PF00702">
    <property type="entry name" value="Hydrolase"/>
    <property type="match status" value="1"/>
</dbReference>
<evidence type="ECO:0000259" key="18">
    <source>
        <dbReference type="PROSITE" id="PS50846"/>
    </source>
</evidence>
<dbReference type="GO" id="GO:0005886">
    <property type="term" value="C:plasma membrane"/>
    <property type="evidence" value="ECO:0007669"/>
    <property type="project" value="UniProtKB-SubCell"/>
</dbReference>
<evidence type="ECO:0000256" key="17">
    <source>
        <dbReference type="RuleBase" id="RU362081"/>
    </source>
</evidence>
<evidence type="ECO:0000256" key="11">
    <source>
        <dbReference type="ARBA" id="ARBA00022967"/>
    </source>
</evidence>
<dbReference type="GO" id="GO:0008551">
    <property type="term" value="F:P-type cadmium transporter activity"/>
    <property type="evidence" value="ECO:0007669"/>
    <property type="project" value="UniProtKB-EC"/>
</dbReference>
<evidence type="ECO:0000256" key="14">
    <source>
        <dbReference type="ARBA" id="ARBA00023136"/>
    </source>
</evidence>
<feature type="transmembrane region" description="Helical" evidence="17">
    <location>
        <begin position="415"/>
        <end position="437"/>
    </location>
</feature>
<dbReference type="InterPro" id="IPR036163">
    <property type="entry name" value="HMA_dom_sf"/>
</dbReference>
<evidence type="ECO:0000256" key="1">
    <source>
        <dbReference type="ARBA" id="ARBA00004651"/>
    </source>
</evidence>
<evidence type="ECO:0000256" key="9">
    <source>
        <dbReference type="ARBA" id="ARBA00022741"/>
    </source>
</evidence>
<evidence type="ECO:0000256" key="8">
    <source>
        <dbReference type="ARBA" id="ARBA00022723"/>
    </source>
</evidence>
<dbReference type="Proteomes" id="UP000199545">
    <property type="component" value="Unassembled WGS sequence"/>
</dbReference>
<evidence type="ECO:0000256" key="16">
    <source>
        <dbReference type="ARBA" id="ARBA00049338"/>
    </source>
</evidence>
<dbReference type="NCBIfam" id="TIGR01525">
    <property type="entry name" value="ATPase-IB_hvy"/>
    <property type="match status" value="1"/>
</dbReference>
<protein>
    <recommendedName>
        <fullName evidence="15">Cd(2+)-exporting ATPase</fullName>
        <ecNumber evidence="15">7.2.2.21</ecNumber>
    </recommendedName>
</protein>
<feature type="transmembrane region" description="Helical" evidence="17">
    <location>
        <begin position="214"/>
        <end position="231"/>
    </location>
</feature>
<dbReference type="SFLD" id="SFLDS00003">
    <property type="entry name" value="Haloacid_Dehalogenase"/>
    <property type="match status" value="1"/>
</dbReference>
<dbReference type="SUPFAM" id="SSF56784">
    <property type="entry name" value="HAD-like"/>
    <property type="match status" value="1"/>
</dbReference>
<dbReference type="SFLD" id="SFLDF00027">
    <property type="entry name" value="p-type_atpase"/>
    <property type="match status" value="1"/>
</dbReference>
<evidence type="ECO:0000256" key="2">
    <source>
        <dbReference type="ARBA" id="ARBA00006024"/>
    </source>
</evidence>
<dbReference type="InterPro" id="IPR008250">
    <property type="entry name" value="ATPase_P-typ_transduc_dom_A_sf"/>
</dbReference>
<dbReference type="PANTHER" id="PTHR48085:SF5">
    <property type="entry name" value="CADMIUM_ZINC-TRANSPORTING ATPASE HMA4-RELATED"/>
    <property type="match status" value="1"/>
</dbReference>